<evidence type="ECO:0008006" key="4">
    <source>
        <dbReference type="Google" id="ProtNLM"/>
    </source>
</evidence>
<accession>A0A4E0RLP3</accession>
<evidence type="ECO:0000256" key="1">
    <source>
        <dbReference type="SAM" id="SignalP"/>
    </source>
</evidence>
<evidence type="ECO:0000313" key="3">
    <source>
        <dbReference type="Proteomes" id="UP000230066"/>
    </source>
</evidence>
<feature type="signal peptide" evidence="1">
    <location>
        <begin position="1"/>
        <end position="21"/>
    </location>
</feature>
<reference evidence="2" key="1">
    <citation type="submission" date="2019-03" db="EMBL/GenBank/DDBJ databases">
        <title>Improved annotation for the trematode Fasciola hepatica.</title>
        <authorList>
            <person name="Choi Y.-J."/>
            <person name="Martin J."/>
            <person name="Mitreva M."/>
        </authorList>
    </citation>
    <scope>NUCLEOTIDE SEQUENCE [LARGE SCALE GENOMIC DNA]</scope>
</reference>
<protein>
    <recommendedName>
        <fullName evidence="4">Secreted protein</fullName>
    </recommendedName>
</protein>
<evidence type="ECO:0000313" key="2">
    <source>
        <dbReference type="EMBL" id="THD17932.1"/>
    </source>
</evidence>
<keyword evidence="1" id="KW-0732">Signal</keyword>
<dbReference type="Proteomes" id="UP000230066">
    <property type="component" value="Unassembled WGS sequence"/>
</dbReference>
<name>A0A4E0RLP3_FASHE</name>
<organism evidence="2 3">
    <name type="scientific">Fasciola hepatica</name>
    <name type="common">Liver fluke</name>
    <dbReference type="NCBI Taxonomy" id="6192"/>
    <lineage>
        <taxon>Eukaryota</taxon>
        <taxon>Metazoa</taxon>
        <taxon>Spiralia</taxon>
        <taxon>Lophotrochozoa</taxon>
        <taxon>Platyhelminthes</taxon>
        <taxon>Trematoda</taxon>
        <taxon>Digenea</taxon>
        <taxon>Plagiorchiida</taxon>
        <taxon>Echinostomata</taxon>
        <taxon>Echinostomatoidea</taxon>
        <taxon>Fasciolidae</taxon>
        <taxon>Fasciola</taxon>
    </lineage>
</organism>
<dbReference type="AlphaFoldDB" id="A0A4E0RLP3"/>
<proteinExistence type="predicted"/>
<gene>
    <name evidence="2" type="ORF">D915_011246</name>
</gene>
<sequence>MVTIKVMAVTALVVTDQVVTATAVAVAAMAERLMVVGGVDNIMAVDGARVAWATDLGITGASSVTRAVLCRLGPLEADIHAVRLMEVVTRDARTKG</sequence>
<feature type="chain" id="PRO_5020038938" description="Secreted protein" evidence="1">
    <location>
        <begin position="22"/>
        <end position="96"/>
    </location>
</feature>
<comment type="caution">
    <text evidence="2">The sequence shown here is derived from an EMBL/GenBank/DDBJ whole genome shotgun (WGS) entry which is preliminary data.</text>
</comment>
<dbReference type="EMBL" id="JXXN02023405">
    <property type="protein sequence ID" value="THD17932.1"/>
    <property type="molecule type" value="Genomic_DNA"/>
</dbReference>
<keyword evidence="3" id="KW-1185">Reference proteome</keyword>